<accession>A0ABR1CXT6</accession>
<keyword evidence="3" id="KW-0210">Decarboxylase</keyword>
<evidence type="ECO:0000256" key="4">
    <source>
        <dbReference type="ARBA" id="ARBA00022898"/>
    </source>
</evidence>
<proteinExistence type="inferred from homology"/>
<evidence type="ECO:0008006" key="9">
    <source>
        <dbReference type="Google" id="ProtNLM"/>
    </source>
</evidence>
<dbReference type="Proteomes" id="UP001303046">
    <property type="component" value="Unassembled WGS sequence"/>
</dbReference>
<dbReference type="Gene3D" id="3.90.1150.10">
    <property type="entry name" value="Aspartate Aminotransferase, domain 1"/>
    <property type="match status" value="1"/>
</dbReference>
<feature type="compositionally biased region" description="Polar residues" evidence="6">
    <location>
        <begin position="645"/>
        <end position="658"/>
    </location>
</feature>
<organism evidence="7 8">
    <name type="scientific">Necator americanus</name>
    <name type="common">Human hookworm</name>
    <dbReference type="NCBI Taxonomy" id="51031"/>
    <lineage>
        <taxon>Eukaryota</taxon>
        <taxon>Metazoa</taxon>
        <taxon>Ecdysozoa</taxon>
        <taxon>Nematoda</taxon>
        <taxon>Chromadorea</taxon>
        <taxon>Rhabditida</taxon>
        <taxon>Rhabditina</taxon>
        <taxon>Rhabditomorpha</taxon>
        <taxon>Strongyloidea</taxon>
        <taxon>Ancylostomatidae</taxon>
        <taxon>Bunostominae</taxon>
        <taxon>Necator</taxon>
    </lineage>
</organism>
<keyword evidence="5" id="KW-0456">Lyase</keyword>
<evidence type="ECO:0000256" key="3">
    <source>
        <dbReference type="ARBA" id="ARBA00022793"/>
    </source>
</evidence>
<comment type="similarity">
    <text evidence="2">Belongs to the group II decarboxylase family.</text>
</comment>
<comment type="cofactor">
    <cofactor evidence="1">
        <name>pyridoxal 5'-phosphate</name>
        <dbReference type="ChEBI" id="CHEBI:597326"/>
    </cofactor>
</comment>
<dbReference type="InterPro" id="IPR002129">
    <property type="entry name" value="PyrdxlP-dep_de-COase"/>
</dbReference>
<dbReference type="InterPro" id="IPR015422">
    <property type="entry name" value="PyrdxlP-dep_Trfase_small"/>
</dbReference>
<reference evidence="7 8" key="1">
    <citation type="submission" date="2023-08" db="EMBL/GenBank/DDBJ databases">
        <title>A Necator americanus chromosomal reference genome.</title>
        <authorList>
            <person name="Ilik V."/>
            <person name="Petrzelkova K.J."/>
            <person name="Pardy F."/>
            <person name="Fuh T."/>
            <person name="Niatou-Singa F.S."/>
            <person name="Gouil Q."/>
            <person name="Baker L."/>
            <person name="Ritchie M.E."/>
            <person name="Jex A.R."/>
            <person name="Gazzola D."/>
            <person name="Li H."/>
            <person name="Toshio Fujiwara R."/>
            <person name="Zhan B."/>
            <person name="Aroian R.V."/>
            <person name="Pafco B."/>
            <person name="Schwarz E.M."/>
        </authorList>
    </citation>
    <scope>NUCLEOTIDE SEQUENCE [LARGE SCALE GENOMIC DNA]</scope>
    <source>
        <strain evidence="7 8">Aroian</strain>
        <tissue evidence="7">Whole animal</tissue>
    </source>
</reference>
<keyword evidence="4" id="KW-0663">Pyridoxal phosphate</keyword>
<comment type="caution">
    <text evidence="7">The sequence shown here is derived from an EMBL/GenBank/DDBJ whole genome shotgun (WGS) entry which is preliminary data.</text>
</comment>
<dbReference type="EMBL" id="JAVFWL010000003">
    <property type="protein sequence ID" value="KAK6742290.1"/>
    <property type="molecule type" value="Genomic_DNA"/>
</dbReference>
<dbReference type="Pfam" id="PF00282">
    <property type="entry name" value="Pyridoxal_deC"/>
    <property type="match status" value="1"/>
</dbReference>
<evidence type="ECO:0000256" key="1">
    <source>
        <dbReference type="ARBA" id="ARBA00001933"/>
    </source>
</evidence>
<dbReference type="PANTHER" id="PTHR11999">
    <property type="entry name" value="GROUP II PYRIDOXAL-5-PHOSPHATE DECARBOXYLASE"/>
    <property type="match status" value="1"/>
</dbReference>
<dbReference type="InterPro" id="IPR010977">
    <property type="entry name" value="Aromatic_deC"/>
</dbReference>
<dbReference type="SUPFAM" id="SSF53383">
    <property type="entry name" value="PLP-dependent transferases"/>
    <property type="match status" value="1"/>
</dbReference>
<evidence type="ECO:0000256" key="5">
    <source>
        <dbReference type="ARBA" id="ARBA00023239"/>
    </source>
</evidence>
<protein>
    <recommendedName>
        <fullName evidence="9">Pyridoxal-dependent decarboxylase domain protein</fullName>
    </recommendedName>
</protein>
<dbReference type="InterPro" id="IPR015424">
    <property type="entry name" value="PyrdxlP-dep_Trfase"/>
</dbReference>
<gene>
    <name evidence="7" type="primary">Necator_chrIII.g10643</name>
    <name evidence="7" type="ORF">RB195_009878</name>
</gene>
<dbReference type="PANTHER" id="PTHR11999:SF70">
    <property type="entry name" value="MIP05841P"/>
    <property type="match status" value="1"/>
</dbReference>
<evidence type="ECO:0000256" key="6">
    <source>
        <dbReference type="SAM" id="MobiDB-lite"/>
    </source>
</evidence>
<evidence type="ECO:0000256" key="2">
    <source>
        <dbReference type="ARBA" id="ARBA00009533"/>
    </source>
</evidence>
<feature type="region of interest" description="Disordered" evidence="6">
    <location>
        <begin position="637"/>
        <end position="658"/>
    </location>
</feature>
<evidence type="ECO:0000313" key="7">
    <source>
        <dbReference type="EMBL" id="KAK6742290.1"/>
    </source>
</evidence>
<dbReference type="Gene3D" id="3.40.640.10">
    <property type="entry name" value="Type I PLP-dependent aspartate aminotransferase-like (Major domain)"/>
    <property type="match status" value="1"/>
</dbReference>
<sequence>MMYGSETCAAPSTVMERLDCTVRKLLRRLLGYFWPWACHNEELYAEIDVVYRRMTRGRYQHLAPPSKVAKVNRLRFFGHILRRPADRLIQRVLRSLSDSKWKKPPGRKRKFWTEEVKEDLRTLGVDRQFRRDVRFCRIWNSDEWIDSVQALAEGREGWTELCSRTAHLGKDADDTLATSTILRLFSCRSSIPRRLSRNSHFSYGIQRVFLEAIIQESCPSLNELEHAIVNWVGRAFGLPEAFLFQESLQKSTGGGSIVGSASDAIFCSVMVSRKWKINMVKAQQTSSGISEYETTHDIVKKLVVYCSKDAHSGIEKACKVAMVRCRPIQPLEENGWGITGAQLEKHILKDMKNGLIPTHIHCTLGTSATAADDHLDSIWPIAEKYGLWIHCDASYSGNAWIDEKFRTNATAVAHAHSINVNLHKFLLFSGMTCLVWTRERKFYKDPFTTPSFQKLPLQDTTDMRDWGIHVSRRNKALKIWMSIRLNGLKGLRYHLNNSVEMCTYFESMVAKHPNLKIFSRKLALFTFYYEEPGNSKEENNKYTEDLCQFINQSHMLFLAHTKVHDINLIRVSISYERINRSVIEESWNILRNLVDEFTKRKNDPYLLQTKMVTPAPRYTRPIRPSLVDYAAISPHPLSPHPQLSTGTTVPSNTASQQM</sequence>
<keyword evidence="8" id="KW-1185">Reference proteome</keyword>
<name>A0ABR1CXT6_NECAM</name>
<dbReference type="InterPro" id="IPR015421">
    <property type="entry name" value="PyrdxlP-dep_Trfase_major"/>
</dbReference>
<evidence type="ECO:0000313" key="8">
    <source>
        <dbReference type="Proteomes" id="UP001303046"/>
    </source>
</evidence>